<feature type="domain" description="Tr-type G" evidence="14">
    <location>
        <begin position="528"/>
        <end position="745"/>
    </location>
</feature>
<feature type="compositionally biased region" description="Basic and acidic residues" evidence="13">
    <location>
        <begin position="422"/>
        <end position="432"/>
    </location>
</feature>
<evidence type="ECO:0000256" key="12">
    <source>
        <dbReference type="ARBA" id="ARBA00032478"/>
    </source>
</evidence>
<keyword evidence="10" id="KW-0648">Protein biosynthesis</keyword>
<dbReference type="InterPro" id="IPR023115">
    <property type="entry name" value="TIF_IF2_dom3"/>
</dbReference>
<evidence type="ECO:0000313" key="15">
    <source>
        <dbReference type="EMBL" id="CDW46278.1"/>
    </source>
</evidence>
<dbReference type="AlphaFoldDB" id="A0A0K2V6V7"/>
<keyword evidence="6" id="KW-0396">Initiation factor</keyword>
<keyword evidence="8" id="KW-0547">Nucleotide-binding</keyword>
<reference evidence="15" key="1">
    <citation type="submission" date="2014-05" db="EMBL/GenBank/DDBJ databases">
        <authorList>
            <person name="Chronopoulou M."/>
        </authorList>
    </citation>
    <scope>NUCLEOTIDE SEQUENCE</scope>
    <source>
        <tissue evidence="15">Whole organism</tissue>
    </source>
</reference>
<sequence length="1035" mass="116379">MGNNKKNKKEDADDSAGEEPKVEKVEVKSKKARKKDKELEEAQREMESLVLGEELSVKEKSKSKKKIKAKKSQNKKIESDSEESGRDEDDGAKLTKNNSSRFAQLKDDDTDSEYSPSPPIIRKSKSVFHRMEVYSASESNPDKDFSDDDQVVIFKAKPEPKKKEKKKKKKKETQEEDLDQVLAELNMDKPKIDDDGLVIAEEDEATKAAALKKKEKKARKKNKLPNETSEENPSEKNEHGPMNDQDNEDIVEDNKKKKKKGAKDEDDKKKKKPAKGTLLAMQEALKKVQEEETQRRKEEEERIAREDLLETERLQKKRLEEERKQAKKEREKAKKEQLRKEGKLLSAKQKQQKAQAETMLAAMRAQGIAVPATGEKKAPRPGTRIRTKKNKNAEDAAQKEEPTTSVPEEPLKEEIHEIEEELQTKEVIKDAWDATSEEEEEELVEEQKTDTSSDAKDKSSKKKDHDASKEDEGGEESEEESSDDEDSESESEEESSDEENPLSRKEKAEVRIQKRRVENESKRTTDVLRSPVVCVLGHVDTGKTKILDKLRRTNVQDGEAGGITQQIGATNVPIEVVQEQCKNVKDVSKTQLKLPGLLIIDTPGHESFSNLRDRGSSLCDIAILVVDIMHNLEPQTIESINLLKKKKTPFVVALNKLDRIYEWKSNRHKDIQDVVESQSPNTRMEFNKRAQEVITALAEQGLNASLFWENSDSKTYINIVPTSAHTGEGMGNLMWLLVSLSQSMLAKRLSFSNELQATVLEVKAIPGLGTTIDIVLVNGKLSEGSTIVVAGTDGPIVTQIKALLTPSKMQDLRVKVSYLEHKEIQAAQGVKISAKDLEKAIAGLNVLVAYKPDEVDICKQEIQSGLDKALNAIRLKQEGVFVQASTLGSLEALLEFLKSSKVPYAGVKIGPVVKRDVMKASVMLERESKYTIILAFDVKIERDAQEMADSMGVKIFQADIIYHLFDRFAAYQEELKRQKKEQHKHIAVFPCKLKILPNCVFNSRDPIVAGFIVEAGVVRPGTPLCVPSRDVSDVI</sequence>
<dbReference type="EC" id="3.6.5.3" evidence="3"/>
<dbReference type="PANTHER" id="PTHR43381">
    <property type="entry name" value="TRANSLATION INITIATION FACTOR IF-2-RELATED"/>
    <property type="match status" value="1"/>
</dbReference>
<feature type="compositionally biased region" description="Acidic residues" evidence="13">
    <location>
        <begin position="435"/>
        <end position="444"/>
    </location>
</feature>
<feature type="region of interest" description="Disordered" evidence="13">
    <location>
        <begin position="1"/>
        <end position="193"/>
    </location>
</feature>
<dbReference type="Pfam" id="PF00009">
    <property type="entry name" value="GTP_EFTU"/>
    <property type="match status" value="1"/>
</dbReference>
<evidence type="ECO:0000256" key="10">
    <source>
        <dbReference type="ARBA" id="ARBA00022917"/>
    </source>
</evidence>
<dbReference type="GO" id="GO:0003743">
    <property type="term" value="F:translation initiation factor activity"/>
    <property type="evidence" value="ECO:0007669"/>
    <property type="project" value="UniProtKB-KW"/>
</dbReference>
<dbReference type="OrthoDB" id="4928at2759"/>
<evidence type="ECO:0000256" key="9">
    <source>
        <dbReference type="ARBA" id="ARBA00022801"/>
    </source>
</evidence>
<organism evidence="15">
    <name type="scientific">Lepeophtheirus salmonis</name>
    <name type="common">Salmon louse</name>
    <name type="synonym">Caligus salmonis</name>
    <dbReference type="NCBI Taxonomy" id="72036"/>
    <lineage>
        <taxon>Eukaryota</taxon>
        <taxon>Metazoa</taxon>
        <taxon>Ecdysozoa</taxon>
        <taxon>Arthropoda</taxon>
        <taxon>Crustacea</taxon>
        <taxon>Multicrustacea</taxon>
        <taxon>Hexanauplia</taxon>
        <taxon>Copepoda</taxon>
        <taxon>Siphonostomatoida</taxon>
        <taxon>Caligidae</taxon>
        <taxon>Lepeophtheirus</taxon>
    </lineage>
</organism>
<dbReference type="Gene3D" id="3.40.50.300">
    <property type="entry name" value="P-loop containing nucleotide triphosphate hydrolases"/>
    <property type="match status" value="1"/>
</dbReference>
<dbReference type="Gene3D" id="3.40.50.10050">
    <property type="entry name" value="Translation initiation factor IF- 2, domain 3"/>
    <property type="match status" value="1"/>
</dbReference>
<feature type="compositionally biased region" description="Basic residues" evidence="13">
    <location>
        <begin position="210"/>
        <end position="223"/>
    </location>
</feature>
<dbReference type="FunFam" id="2.40.30.10:FF:000013">
    <property type="entry name" value="eukaryotic translation initiation factor 5B"/>
    <property type="match status" value="1"/>
</dbReference>
<feature type="compositionally biased region" description="Basic and acidic residues" evidence="13">
    <location>
        <begin position="501"/>
        <end position="511"/>
    </location>
</feature>
<accession>A0A0K2V6V7</accession>
<dbReference type="PANTHER" id="PTHR43381:SF4">
    <property type="entry name" value="EUKARYOTIC TRANSLATION INITIATION FACTOR 5B"/>
    <property type="match status" value="1"/>
</dbReference>
<dbReference type="GO" id="GO:0046872">
    <property type="term" value="F:metal ion binding"/>
    <property type="evidence" value="ECO:0007669"/>
    <property type="project" value="UniProtKB-KW"/>
</dbReference>
<evidence type="ECO:0000256" key="8">
    <source>
        <dbReference type="ARBA" id="ARBA00022741"/>
    </source>
</evidence>
<dbReference type="NCBIfam" id="TIGR00231">
    <property type="entry name" value="small_GTP"/>
    <property type="match status" value="1"/>
</dbReference>
<feature type="compositionally biased region" description="Low complexity" evidence="13">
    <location>
        <begin position="347"/>
        <end position="356"/>
    </location>
</feature>
<evidence type="ECO:0000256" key="3">
    <source>
        <dbReference type="ARBA" id="ARBA00011986"/>
    </source>
</evidence>
<keyword evidence="7" id="KW-0479">Metal-binding</keyword>
<dbReference type="Pfam" id="PF14578">
    <property type="entry name" value="GTP_EFTU_D4"/>
    <property type="match status" value="1"/>
</dbReference>
<evidence type="ECO:0000256" key="1">
    <source>
        <dbReference type="ARBA" id="ARBA00004496"/>
    </source>
</evidence>
<evidence type="ECO:0000256" key="7">
    <source>
        <dbReference type="ARBA" id="ARBA00022723"/>
    </source>
</evidence>
<dbReference type="InterPro" id="IPR015760">
    <property type="entry name" value="TIF_IF2"/>
</dbReference>
<evidence type="ECO:0000256" key="13">
    <source>
        <dbReference type="SAM" id="MobiDB-lite"/>
    </source>
</evidence>
<proteinExistence type="inferred from homology"/>
<dbReference type="GO" id="GO:0005525">
    <property type="term" value="F:GTP binding"/>
    <property type="evidence" value="ECO:0007669"/>
    <property type="project" value="UniProtKB-KW"/>
</dbReference>
<keyword evidence="11" id="KW-0342">GTP-binding</keyword>
<evidence type="ECO:0000256" key="2">
    <source>
        <dbReference type="ARBA" id="ARBA00007733"/>
    </source>
</evidence>
<evidence type="ECO:0000256" key="5">
    <source>
        <dbReference type="ARBA" id="ARBA00022490"/>
    </source>
</evidence>
<feature type="compositionally biased region" description="Basic and acidic residues" evidence="13">
    <location>
        <begin position="445"/>
        <end position="471"/>
    </location>
</feature>
<comment type="subcellular location">
    <subcellularLocation>
        <location evidence="1">Cytoplasm</location>
    </subcellularLocation>
</comment>
<feature type="compositionally biased region" description="Basic and acidic residues" evidence="13">
    <location>
        <begin position="391"/>
        <end position="402"/>
    </location>
</feature>
<dbReference type="InterPro" id="IPR036925">
    <property type="entry name" value="TIF_IF2_dom3_sf"/>
</dbReference>
<comment type="similarity">
    <text evidence="2">Belongs to the TRAFAC class translation factor GTPase superfamily. Classic translation factor GTPase family. IF-2 subfamily.</text>
</comment>
<dbReference type="FunFam" id="3.40.50.300:FF:000112">
    <property type="entry name" value="Eukaryotic translation initiation factor 5B"/>
    <property type="match status" value="1"/>
</dbReference>
<dbReference type="InterPro" id="IPR029459">
    <property type="entry name" value="EFTU-type"/>
</dbReference>
<feature type="compositionally biased region" description="Acidic residues" evidence="13">
    <location>
        <begin position="80"/>
        <end position="90"/>
    </location>
</feature>
<feature type="compositionally biased region" description="Basic residues" evidence="13">
    <location>
        <begin position="61"/>
        <end position="74"/>
    </location>
</feature>
<feature type="compositionally biased region" description="Basic and acidic residues" evidence="13">
    <location>
        <begin position="284"/>
        <end position="343"/>
    </location>
</feature>
<dbReference type="CDD" id="cd03703">
    <property type="entry name" value="aeIF5B_II"/>
    <property type="match status" value="1"/>
</dbReference>
<dbReference type="InterPro" id="IPR009000">
    <property type="entry name" value="Transl_B-barrel_sf"/>
</dbReference>
<dbReference type="FunFam" id="3.40.50.10050:FF:000002">
    <property type="entry name" value="Eukaryotic translation initiation factor 5B"/>
    <property type="match status" value="1"/>
</dbReference>
<dbReference type="Gene3D" id="2.40.30.10">
    <property type="entry name" value="Translation factors"/>
    <property type="match status" value="2"/>
</dbReference>
<dbReference type="CDD" id="cd01887">
    <property type="entry name" value="IF2_eIF5B"/>
    <property type="match status" value="1"/>
</dbReference>
<feature type="region of interest" description="Disordered" evidence="13">
    <location>
        <begin position="209"/>
        <end position="511"/>
    </location>
</feature>
<evidence type="ECO:0000259" key="14">
    <source>
        <dbReference type="PROSITE" id="PS51722"/>
    </source>
</evidence>
<evidence type="ECO:0000256" key="6">
    <source>
        <dbReference type="ARBA" id="ARBA00022540"/>
    </source>
</evidence>
<dbReference type="Pfam" id="PF11987">
    <property type="entry name" value="IF-2"/>
    <property type="match status" value="1"/>
</dbReference>
<evidence type="ECO:0000256" key="4">
    <source>
        <dbReference type="ARBA" id="ARBA00013824"/>
    </source>
</evidence>
<dbReference type="SUPFAM" id="SSF52540">
    <property type="entry name" value="P-loop containing nucleoside triphosphate hydrolases"/>
    <property type="match status" value="1"/>
</dbReference>
<dbReference type="EMBL" id="HACA01028917">
    <property type="protein sequence ID" value="CDW46278.1"/>
    <property type="molecule type" value="Transcribed_RNA"/>
</dbReference>
<feature type="compositionally biased region" description="Basic and acidic residues" evidence="13">
    <location>
        <begin position="18"/>
        <end position="47"/>
    </location>
</feature>
<dbReference type="PROSITE" id="PS51722">
    <property type="entry name" value="G_TR_2"/>
    <property type="match status" value="1"/>
</dbReference>
<feature type="compositionally biased region" description="Acidic residues" evidence="13">
    <location>
        <begin position="472"/>
        <end position="500"/>
    </location>
</feature>
<dbReference type="InterPro" id="IPR027417">
    <property type="entry name" value="P-loop_NTPase"/>
</dbReference>
<evidence type="ECO:0000256" key="11">
    <source>
        <dbReference type="ARBA" id="ARBA00023134"/>
    </source>
</evidence>
<dbReference type="InterPro" id="IPR005225">
    <property type="entry name" value="Small_GTP-bd"/>
</dbReference>
<gene>
    <name evidence="15" type="primary">eIF5B</name>
</gene>
<name>A0A0K2V6V7_LEPSM</name>
<keyword evidence="9" id="KW-0378">Hydrolase</keyword>
<dbReference type="GO" id="GO:0005739">
    <property type="term" value="C:mitochondrion"/>
    <property type="evidence" value="ECO:0007669"/>
    <property type="project" value="TreeGrafter"/>
</dbReference>
<dbReference type="InterPro" id="IPR000795">
    <property type="entry name" value="T_Tr_GTP-bd_dom"/>
</dbReference>
<dbReference type="SUPFAM" id="SSF52156">
    <property type="entry name" value="Initiation factor IF2/eIF5b, domain 3"/>
    <property type="match status" value="1"/>
</dbReference>
<keyword evidence="5" id="KW-0963">Cytoplasm</keyword>
<protein>
    <recommendedName>
        <fullName evidence="4">Eukaryotic translation initiation factor 5B</fullName>
        <ecNumber evidence="3">3.6.5.3</ecNumber>
    </recommendedName>
    <alternativeName>
        <fullName evidence="12">Translation initiation factor IF-2</fullName>
    </alternativeName>
</protein>
<dbReference type="PRINTS" id="PR00315">
    <property type="entry name" value="ELONGATNFCT"/>
</dbReference>
<dbReference type="SUPFAM" id="SSF50447">
    <property type="entry name" value="Translation proteins"/>
    <property type="match status" value="1"/>
</dbReference>
<dbReference type="GO" id="GO:0003924">
    <property type="term" value="F:GTPase activity"/>
    <property type="evidence" value="ECO:0007669"/>
    <property type="project" value="InterPro"/>
</dbReference>
<dbReference type="NCBIfam" id="NF003078">
    <property type="entry name" value="PRK04004.1"/>
    <property type="match status" value="1"/>
</dbReference>